<feature type="compositionally biased region" description="Basic and acidic residues" evidence="2">
    <location>
        <begin position="151"/>
        <end position="163"/>
    </location>
</feature>
<dbReference type="Pfam" id="PF04012">
    <property type="entry name" value="PspA_IM30"/>
    <property type="match status" value="1"/>
</dbReference>
<evidence type="ECO:0000256" key="2">
    <source>
        <dbReference type="SAM" id="MobiDB-lite"/>
    </source>
</evidence>
<comment type="similarity">
    <text evidence="1">Belongs to the PspA/Vipp/IM30 family.</text>
</comment>
<evidence type="ECO:0000313" key="4">
    <source>
        <dbReference type="Proteomes" id="UP000539642"/>
    </source>
</evidence>
<evidence type="ECO:0000256" key="1">
    <source>
        <dbReference type="ARBA" id="ARBA00043985"/>
    </source>
</evidence>
<sequence length="226" mass="26000">MGVFTRFRDIVSSNINAMLDRAEDPEKMIKLMIREMEDTLVELKVSCAGVIAGRKKAERRLDEVAAREQMWAERAALAVRRGKDDLAREALLEKRRFTEMAEALRGEIVDHGGLIEQYQHDMVELEDKLAAAKEKRSMLVQRHRRATGKKRAQEDIRRMDSSESMARFEKLESRIEQMEAEADLVNFGRKPDVDSQFDDLGRDDEIEKELEKIKAGTYSADTKPAQ</sequence>
<organism evidence="3 4">
    <name type="scientific">Desulfoprunum benzoelyticum</name>
    <dbReference type="NCBI Taxonomy" id="1506996"/>
    <lineage>
        <taxon>Bacteria</taxon>
        <taxon>Pseudomonadati</taxon>
        <taxon>Thermodesulfobacteriota</taxon>
        <taxon>Desulfobulbia</taxon>
        <taxon>Desulfobulbales</taxon>
        <taxon>Desulfobulbaceae</taxon>
        <taxon>Desulfoprunum</taxon>
    </lineage>
</organism>
<dbReference type="GO" id="GO:0009271">
    <property type="term" value="P:phage shock"/>
    <property type="evidence" value="ECO:0007669"/>
    <property type="project" value="TreeGrafter"/>
</dbReference>
<gene>
    <name evidence="3" type="ORF">HNQ81_002912</name>
</gene>
<keyword evidence="4" id="KW-1185">Reference proteome</keyword>
<dbReference type="InterPro" id="IPR007157">
    <property type="entry name" value="PspA_VIPP1"/>
</dbReference>
<dbReference type="PANTHER" id="PTHR31088">
    <property type="entry name" value="MEMBRANE-ASSOCIATED PROTEIN VIPP1, CHLOROPLASTIC"/>
    <property type="match status" value="1"/>
</dbReference>
<protein>
    <submittedName>
        <fullName evidence="3">Phage shock protein A</fullName>
    </submittedName>
</protein>
<proteinExistence type="inferred from homology"/>
<dbReference type="AlphaFoldDB" id="A0A840V854"/>
<dbReference type="PANTHER" id="PTHR31088:SF6">
    <property type="entry name" value="PHAGE SHOCK PROTEIN A"/>
    <property type="match status" value="1"/>
</dbReference>
<comment type="caution">
    <text evidence="3">The sequence shown here is derived from an EMBL/GenBank/DDBJ whole genome shotgun (WGS) entry which is preliminary data.</text>
</comment>
<evidence type="ECO:0000313" key="3">
    <source>
        <dbReference type="EMBL" id="MBB5349161.1"/>
    </source>
</evidence>
<reference evidence="3 4" key="1">
    <citation type="submission" date="2020-08" db="EMBL/GenBank/DDBJ databases">
        <title>Genomic Encyclopedia of Type Strains, Phase IV (KMG-IV): sequencing the most valuable type-strain genomes for metagenomic binning, comparative biology and taxonomic classification.</title>
        <authorList>
            <person name="Goeker M."/>
        </authorList>
    </citation>
    <scope>NUCLEOTIDE SEQUENCE [LARGE SCALE GENOMIC DNA]</scope>
    <source>
        <strain evidence="3 4">DSM 28570</strain>
    </source>
</reference>
<accession>A0A840V854</accession>
<dbReference type="Proteomes" id="UP000539642">
    <property type="component" value="Unassembled WGS sequence"/>
</dbReference>
<dbReference type="RefSeq" id="WP_183351968.1">
    <property type="nucleotide sequence ID" value="NZ_JACHEO010000020.1"/>
</dbReference>
<name>A0A840V854_9BACT</name>
<feature type="region of interest" description="Disordered" evidence="2">
    <location>
        <begin position="143"/>
        <end position="163"/>
    </location>
</feature>
<dbReference type="EMBL" id="JACHEO010000020">
    <property type="protein sequence ID" value="MBB5349161.1"/>
    <property type="molecule type" value="Genomic_DNA"/>
</dbReference>
<dbReference type="GO" id="GO:0005829">
    <property type="term" value="C:cytosol"/>
    <property type="evidence" value="ECO:0007669"/>
    <property type="project" value="TreeGrafter"/>
</dbReference>